<dbReference type="GO" id="GO:0043190">
    <property type="term" value="C:ATP-binding cassette (ABC) transporter complex"/>
    <property type="evidence" value="ECO:0007669"/>
    <property type="project" value="TreeGrafter"/>
</dbReference>
<dbReference type="InterPro" id="IPR017871">
    <property type="entry name" value="ABC_transporter-like_CS"/>
</dbReference>
<proteinExistence type="inferred from homology"/>
<dbReference type="InterPro" id="IPR003593">
    <property type="entry name" value="AAA+_ATPase"/>
</dbReference>
<dbReference type="SUPFAM" id="SSF52540">
    <property type="entry name" value="P-loop containing nucleoside triphosphate hydrolases"/>
    <property type="match status" value="1"/>
</dbReference>
<comment type="similarity">
    <text evidence="2 10">Belongs to the ABC transporter superfamily.</text>
</comment>
<keyword evidence="13" id="KW-1185">Reference proteome</keyword>
<dbReference type="GO" id="GO:0016887">
    <property type="term" value="F:ATP hydrolysis activity"/>
    <property type="evidence" value="ECO:0007669"/>
    <property type="project" value="InterPro"/>
</dbReference>
<evidence type="ECO:0000313" key="12">
    <source>
        <dbReference type="EMBL" id="MBC8559413.1"/>
    </source>
</evidence>
<dbReference type="InterPro" id="IPR027417">
    <property type="entry name" value="P-loop_NTPase"/>
</dbReference>
<evidence type="ECO:0000256" key="2">
    <source>
        <dbReference type="ARBA" id="ARBA00005417"/>
    </source>
</evidence>
<evidence type="ECO:0000256" key="7">
    <source>
        <dbReference type="ARBA" id="ARBA00022967"/>
    </source>
</evidence>
<dbReference type="PANTHER" id="PTHR43553:SF24">
    <property type="entry name" value="ENERGY-COUPLING FACTOR TRANSPORTER ATP-BINDING PROTEIN ECFA1"/>
    <property type="match status" value="1"/>
</dbReference>
<comment type="caution">
    <text evidence="12">The sequence shown here is derived from an EMBL/GenBank/DDBJ whole genome shotgun (WGS) entry which is preliminary data.</text>
</comment>
<comment type="function">
    <text evidence="10">Part of an ABC transporter complex. Responsible for energy coupling to the transport system.</text>
</comment>
<dbReference type="GO" id="GO:0042626">
    <property type="term" value="F:ATPase-coupled transmembrane transporter activity"/>
    <property type="evidence" value="ECO:0007669"/>
    <property type="project" value="TreeGrafter"/>
</dbReference>
<accession>A0A926E4J0</accession>
<dbReference type="AlphaFoldDB" id="A0A926E4J0"/>
<organism evidence="12 13">
    <name type="scientific">Fumia xinanensis</name>
    <dbReference type="NCBI Taxonomy" id="2763659"/>
    <lineage>
        <taxon>Bacteria</taxon>
        <taxon>Bacillati</taxon>
        <taxon>Bacillota</taxon>
        <taxon>Clostridia</taxon>
        <taxon>Eubacteriales</taxon>
        <taxon>Oscillospiraceae</taxon>
        <taxon>Fumia</taxon>
    </lineage>
</organism>
<feature type="domain" description="ABC transporter" evidence="11">
    <location>
        <begin position="4"/>
        <end position="240"/>
    </location>
</feature>
<dbReference type="RefSeq" id="WP_249294306.1">
    <property type="nucleotide sequence ID" value="NZ_JACRSV010000001.1"/>
</dbReference>
<dbReference type="InterPro" id="IPR015856">
    <property type="entry name" value="ABC_transpr_CbiO/EcfA_su"/>
</dbReference>
<dbReference type="NCBIfam" id="TIGR01166">
    <property type="entry name" value="cbiO"/>
    <property type="match status" value="1"/>
</dbReference>
<evidence type="ECO:0000256" key="3">
    <source>
        <dbReference type="ARBA" id="ARBA00022448"/>
    </source>
</evidence>
<keyword evidence="8 10" id="KW-0472">Membrane</keyword>
<sequence>MNIIETKNLCYSYEEGKPALDNVSISFPKGKCTAVLGGNGAGKSTLFLNLNGVLTPDSGEVFLDGERISYRKKDLLEVRRKIGIVFQDPNDQLFSASVRKDISFGAVNLGLPKEEVERRVEEAIRDTGIAQLSDRPTHALSFGQKKRAAIAGVLVMEPELIILDEPTAGLDPEGVSGIMGLLQKIQWEKGVTIVIATHEMDIVPLFCDYAYVMDNGRVTLSGTPKELFDEPQKLRENHLRLPRIAHLMEVLGKEDKLPVDRTAATVSQGRAAVNKLLRKDWPL</sequence>
<keyword evidence="7" id="KW-1278">Translocase</keyword>
<protein>
    <recommendedName>
        <fullName evidence="10">ABC transporter ATP-binding protein</fullName>
    </recommendedName>
</protein>
<evidence type="ECO:0000256" key="4">
    <source>
        <dbReference type="ARBA" id="ARBA00022475"/>
    </source>
</evidence>
<gene>
    <name evidence="12" type="ORF">H8710_04935</name>
</gene>
<dbReference type="PANTHER" id="PTHR43553">
    <property type="entry name" value="HEAVY METAL TRANSPORTER"/>
    <property type="match status" value="1"/>
</dbReference>
<keyword evidence="5 10" id="KW-0547">Nucleotide-binding</keyword>
<dbReference type="PROSITE" id="PS50893">
    <property type="entry name" value="ABC_TRANSPORTER_2"/>
    <property type="match status" value="1"/>
</dbReference>
<evidence type="ECO:0000259" key="11">
    <source>
        <dbReference type="PROSITE" id="PS50893"/>
    </source>
</evidence>
<evidence type="ECO:0000256" key="8">
    <source>
        <dbReference type="ARBA" id="ARBA00023136"/>
    </source>
</evidence>
<dbReference type="PROSITE" id="PS00211">
    <property type="entry name" value="ABC_TRANSPORTER_1"/>
    <property type="match status" value="1"/>
</dbReference>
<dbReference type="SMART" id="SM00382">
    <property type="entry name" value="AAA"/>
    <property type="match status" value="1"/>
</dbReference>
<keyword evidence="3 10" id="KW-0813">Transport</keyword>
<dbReference type="Pfam" id="PF00005">
    <property type="entry name" value="ABC_tran"/>
    <property type="match status" value="1"/>
</dbReference>
<dbReference type="EMBL" id="JACRSV010000001">
    <property type="protein sequence ID" value="MBC8559413.1"/>
    <property type="molecule type" value="Genomic_DNA"/>
</dbReference>
<dbReference type="InterPro" id="IPR005876">
    <property type="entry name" value="Co_trans_ATP-bd"/>
</dbReference>
<dbReference type="InterPro" id="IPR050095">
    <property type="entry name" value="ECF_ABC_transporter_ATP-bd"/>
</dbReference>
<keyword evidence="4 10" id="KW-1003">Cell membrane</keyword>
<evidence type="ECO:0000256" key="10">
    <source>
        <dbReference type="RuleBase" id="RU364103"/>
    </source>
</evidence>
<comment type="subcellular location">
    <subcellularLocation>
        <location evidence="1 10">Cell membrane</location>
        <topology evidence="1 10">Peripheral membrane protein</topology>
    </subcellularLocation>
</comment>
<dbReference type="GO" id="GO:0005524">
    <property type="term" value="F:ATP binding"/>
    <property type="evidence" value="ECO:0007669"/>
    <property type="project" value="UniProtKB-UniRule"/>
</dbReference>
<dbReference type="Proteomes" id="UP000610760">
    <property type="component" value="Unassembled WGS sequence"/>
</dbReference>
<name>A0A926E4J0_9FIRM</name>
<reference evidence="12" key="1">
    <citation type="submission" date="2020-08" db="EMBL/GenBank/DDBJ databases">
        <title>Genome public.</title>
        <authorList>
            <person name="Liu C."/>
            <person name="Sun Q."/>
        </authorList>
    </citation>
    <scope>NUCLEOTIDE SEQUENCE</scope>
    <source>
        <strain evidence="12">NSJ-33</strain>
    </source>
</reference>
<comment type="function">
    <text evidence="9">Probably part of an ABC transporter complex. Responsible for energy coupling to the transport system.</text>
</comment>
<evidence type="ECO:0000256" key="6">
    <source>
        <dbReference type="ARBA" id="ARBA00022840"/>
    </source>
</evidence>
<evidence type="ECO:0000256" key="9">
    <source>
        <dbReference type="ARBA" id="ARBA00025157"/>
    </source>
</evidence>
<evidence type="ECO:0000256" key="1">
    <source>
        <dbReference type="ARBA" id="ARBA00004202"/>
    </source>
</evidence>
<keyword evidence="6 10" id="KW-0067">ATP-binding</keyword>
<dbReference type="InterPro" id="IPR003439">
    <property type="entry name" value="ABC_transporter-like_ATP-bd"/>
</dbReference>
<dbReference type="FunFam" id="3.40.50.300:FF:000224">
    <property type="entry name" value="Energy-coupling factor transporter ATP-binding protein EcfA"/>
    <property type="match status" value="1"/>
</dbReference>
<dbReference type="Gene3D" id="3.40.50.300">
    <property type="entry name" value="P-loop containing nucleotide triphosphate hydrolases"/>
    <property type="match status" value="1"/>
</dbReference>
<dbReference type="CDD" id="cd03225">
    <property type="entry name" value="ABC_cobalt_CbiO_domain1"/>
    <property type="match status" value="1"/>
</dbReference>
<evidence type="ECO:0000313" key="13">
    <source>
        <dbReference type="Proteomes" id="UP000610760"/>
    </source>
</evidence>
<evidence type="ECO:0000256" key="5">
    <source>
        <dbReference type="ARBA" id="ARBA00022741"/>
    </source>
</evidence>
<dbReference type="GO" id="GO:0006824">
    <property type="term" value="P:cobalt ion transport"/>
    <property type="evidence" value="ECO:0007669"/>
    <property type="project" value="InterPro"/>
</dbReference>